<name>A0A251TKE2_HELAN</name>
<evidence type="ECO:0000313" key="1">
    <source>
        <dbReference type="EMBL" id="OTG11213.1"/>
    </source>
</evidence>
<dbReference type="InParanoid" id="A0A251TKE2"/>
<evidence type="ECO:0000313" key="2">
    <source>
        <dbReference type="Proteomes" id="UP000215914"/>
    </source>
</evidence>
<accession>A0A251TKE2</accession>
<dbReference type="EMBL" id="CM007899">
    <property type="protein sequence ID" value="OTG11213.1"/>
    <property type="molecule type" value="Genomic_DNA"/>
</dbReference>
<sequence length="81" mass="8882">MVSDKLLSSQDNQPSSPVTRITQWTWRAYGFVSDAFSVRSTRSAESALVRVVSVQFRFGRVVNAGQTDQIRCSGDLGVPSS</sequence>
<keyword evidence="2" id="KW-1185">Reference proteome</keyword>
<protein>
    <submittedName>
        <fullName evidence="1">Uncharacterized protein</fullName>
    </submittedName>
</protein>
<dbReference type="Proteomes" id="UP000215914">
    <property type="component" value="Chromosome 10"/>
</dbReference>
<organism evidence="1 2">
    <name type="scientific">Helianthus annuus</name>
    <name type="common">Common sunflower</name>
    <dbReference type="NCBI Taxonomy" id="4232"/>
    <lineage>
        <taxon>Eukaryota</taxon>
        <taxon>Viridiplantae</taxon>
        <taxon>Streptophyta</taxon>
        <taxon>Embryophyta</taxon>
        <taxon>Tracheophyta</taxon>
        <taxon>Spermatophyta</taxon>
        <taxon>Magnoliopsida</taxon>
        <taxon>eudicotyledons</taxon>
        <taxon>Gunneridae</taxon>
        <taxon>Pentapetalae</taxon>
        <taxon>asterids</taxon>
        <taxon>campanulids</taxon>
        <taxon>Asterales</taxon>
        <taxon>Asteraceae</taxon>
        <taxon>Asteroideae</taxon>
        <taxon>Heliantheae alliance</taxon>
        <taxon>Heliantheae</taxon>
        <taxon>Helianthus</taxon>
    </lineage>
</organism>
<gene>
    <name evidence="1" type="ORF">HannXRQ_Chr10g0296241</name>
</gene>
<reference evidence="2" key="1">
    <citation type="journal article" date="2017" name="Nature">
        <title>The sunflower genome provides insights into oil metabolism, flowering and Asterid evolution.</title>
        <authorList>
            <person name="Badouin H."/>
            <person name="Gouzy J."/>
            <person name="Grassa C.J."/>
            <person name="Murat F."/>
            <person name="Staton S.E."/>
            <person name="Cottret L."/>
            <person name="Lelandais-Briere C."/>
            <person name="Owens G.L."/>
            <person name="Carrere S."/>
            <person name="Mayjonade B."/>
            <person name="Legrand L."/>
            <person name="Gill N."/>
            <person name="Kane N.C."/>
            <person name="Bowers J.E."/>
            <person name="Hubner S."/>
            <person name="Bellec A."/>
            <person name="Berard A."/>
            <person name="Berges H."/>
            <person name="Blanchet N."/>
            <person name="Boniface M.C."/>
            <person name="Brunel D."/>
            <person name="Catrice O."/>
            <person name="Chaidir N."/>
            <person name="Claudel C."/>
            <person name="Donnadieu C."/>
            <person name="Faraut T."/>
            <person name="Fievet G."/>
            <person name="Helmstetter N."/>
            <person name="King M."/>
            <person name="Knapp S.J."/>
            <person name="Lai Z."/>
            <person name="Le Paslier M.C."/>
            <person name="Lippi Y."/>
            <person name="Lorenzon L."/>
            <person name="Mandel J.R."/>
            <person name="Marage G."/>
            <person name="Marchand G."/>
            <person name="Marquand E."/>
            <person name="Bret-Mestries E."/>
            <person name="Morien E."/>
            <person name="Nambeesan S."/>
            <person name="Nguyen T."/>
            <person name="Pegot-Espagnet P."/>
            <person name="Pouilly N."/>
            <person name="Raftis F."/>
            <person name="Sallet E."/>
            <person name="Schiex T."/>
            <person name="Thomas J."/>
            <person name="Vandecasteele C."/>
            <person name="Vares D."/>
            <person name="Vear F."/>
            <person name="Vautrin S."/>
            <person name="Crespi M."/>
            <person name="Mangin B."/>
            <person name="Burke J.M."/>
            <person name="Salse J."/>
            <person name="Munos S."/>
            <person name="Vincourt P."/>
            <person name="Rieseberg L.H."/>
            <person name="Langlade N.B."/>
        </authorList>
    </citation>
    <scope>NUCLEOTIDE SEQUENCE [LARGE SCALE GENOMIC DNA]</scope>
    <source>
        <strain evidence="2">cv. SF193</strain>
    </source>
</reference>
<dbReference type="AlphaFoldDB" id="A0A251TKE2"/>
<proteinExistence type="predicted"/>